<dbReference type="OrthoDB" id="6457937at2"/>
<dbReference type="Pfam" id="PF14027">
    <property type="entry name" value="Questin_oxidase"/>
    <property type="match status" value="1"/>
</dbReference>
<sequence length="357" mass="39268">MNSTAPVAAATTPRTTLHRLLKDALAFGPHYDGAMSNHLPMALHAAWELGASEARLQALFAHESGKLEPAPATQPLPALARQPQGWLAWRGQREAYPVLLAYFRERLAGASADAVLTEHLPALLPGWHAFAFHGLIRTAHAYEAGLQDELAAALATWAAWYETLPPGQAPEARLALADWVTAWRADAGGWRSDLPMITWRVQAATLSPCYTRWAEALAPAPNLAERVDELQDLALHIYLHSRNFTVLHLITGLRALRVLLPLLPANGAHEALQDILARALLTGWLAARLQWLPEEAMPQPLPDWASLKADALTRSDEHVIKLAHACWQEDGRRPDPRWRQAVRLLLAHGHGRPATAS</sequence>
<organism evidence="2 3">
    <name type="scientific">Inhella inkyongensis</name>
    <dbReference type="NCBI Taxonomy" id="392593"/>
    <lineage>
        <taxon>Bacteria</taxon>
        <taxon>Pseudomonadati</taxon>
        <taxon>Pseudomonadota</taxon>
        <taxon>Betaproteobacteria</taxon>
        <taxon>Burkholderiales</taxon>
        <taxon>Sphaerotilaceae</taxon>
        <taxon>Inhella</taxon>
    </lineage>
</organism>
<proteinExistence type="predicted"/>
<reference evidence="2 3" key="1">
    <citation type="submission" date="2020-08" db="EMBL/GenBank/DDBJ databases">
        <title>Genomic Encyclopedia of Type Strains, Phase IV (KMG-IV): sequencing the most valuable type-strain genomes for metagenomic binning, comparative biology and taxonomic classification.</title>
        <authorList>
            <person name="Goeker M."/>
        </authorList>
    </citation>
    <scope>NUCLEOTIDE SEQUENCE [LARGE SCALE GENOMIC DNA]</scope>
    <source>
        <strain evidence="2 3">DSM 23958</strain>
    </source>
</reference>
<dbReference type="PANTHER" id="PTHR35870:SF1">
    <property type="entry name" value="PROTEIN, PUTATIVE (AFU_ORTHOLOGUE AFUA_5G03330)-RELATED"/>
    <property type="match status" value="1"/>
</dbReference>
<dbReference type="GO" id="GO:0016491">
    <property type="term" value="F:oxidoreductase activity"/>
    <property type="evidence" value="ECO:0007669"/>
    <property type="project" value="UniProtKB-KW"/>
</dbReference>
<evidence type="ECO:0000313" key="3">
    <source>
        <dbReference type="Proteomes" id="UP000554837"/>
    </source>
</evidence>
<evidence type="ECO:0008006" key="4">
    <source>
        <dbReference type="Google" id="ProtNLM"/>
    </source>
</evidence>
<dbReference type="Proteomes" id="UP000554837">
    <property type="component" value="Unassembled WGS sequence"/>
</dbReference>
<name>A0A840S1C0_9BURK</name>
<protein>
    <recommendedName>
        <fullName evidence="4">DUF4243 domain-containing protein</fullName>
    </recommendedName>
</protein>
<dbReference type="InterPro" id="IPR025337">
    <property type="entry name" value="Questin_oxidase-like"/>
</dbReference>
<keyword evidence="3" id="KW-1185">Reference proteome</keyword>
<dbReference type="RefSeq" id="WP_138857721.1">
    <property type="nucleotide sequence ID" value="NZ_CP040709.1"/>
</dbReference>
<dbReference type="AlphaFoldDB" id="A0A840S1C0"/>
<evidence type="ECO:0000256" key="1">
    <source>
        <dbReference type="ARBA" id="ARBA00023002"/>
    </source>
</evidence>
<keyword evidence="1" id="KW-0560">Oxidoreductase</keyword>
<dbReference type="PANTHER" id="PTHR35870">
    <property type="entry name" value="PROTEIN, PUTATIVE (AFU_ORTHOLOGUE AFUA_5G03330)-RELATED"/>
    <property type="match status" value="1"/>
</dbReference>
<comment type="caution">
    <text evidence="2">The sequence shown here is derived from an EMBL/GenBank/DDBJ whole genome shotgun (WGS) entry which is preliminary data.</text>
</comment>
<dbReference type="EMBL" id="JACHHO010000001">
    <property type="protein sequence ID" value="MBB5203208.1"/>
    <property type="molecule type" value="Genomic_DNA"/>
</dbReference>
<gene>
    <name evidence="2" type="ORF">HNQ51_000501</name>
</gene>
<accession>A0A840S1C0</accession>
<evidence type="ECO:0000313" key="2">
    <source>
        <dbReference type="EMBL" id="MBB5203208.1"/>
    </source>
</evidence>